<keyword evidence="3" id="KW-1185">Reference proteome</keyword>
<name>A0A4R3M363_9HYPH</name>
<protein>
    <submittedName>
        <fullName evidence="2">Uncharacterized protein</fullName>
    </submittedName>
</protein>
<organism evidence="2 3">
    <name type="scientific">Aquabacter spiritensis</name>
    <dbReference type="NCBI Taxonomy" id="933073"/>
    <lineage>
        <taxon>Bacteria</taxon>
        <taxon>Pseudomonadati</taxon>
        <taxon>Pseudomonadota</taxon>
        <taxon>Alphaproteobacteria</taxon>
        <taxon>Hyphomicrobiales</taxon>
        <taxon>Xanthobacteraceae</taxon>
        <taxon>Aquabacter</taxon>
    </lineage>
</organism>
<dbReference type="RefSeq" id="WP_132028552.1">
    <property type="nucleotide sequence ID" value="NZ_SMAI01000001.1"/>
</dbReference>
<evidence type="ECO:0000313" key="2">
    <source>
        <dbReference type="EMBL" id="TCT07610.1"/>
    </source>
</evidence>
<proteinExistence type="predicted"/>
<keyword evidence="1" id="KW-0812">Transmembrane</keyword>
<sequence length="76" mass="9241">MERILGRIFLIFVLILLTFVFYLQVNSLGMYVPLRAIMSWEKRQDEIDCYYFTGVHFQKVTYHTARQECPPWIDIY</sequence>
<dbReference type="EMBL" id="SMAI01000001">
    <property type="protein sequence ID" value="TCT07610.1"/>
    <property type="molecule type" value="Genomic_DNA"/>
</dbReference>
<reference evidence="2 3" key="1">
    <citation type="submission" date="2019-03" db="EMBL/GenBank/DDBJ databases">
        <title>Genomic Encyclopedia of Type Strains, Phase IV (KMG-IV): sequencing the most valuable type-strain genomes for metagenomic binning, comparative biology and taxonomic classification.</title>
        <authorList>
            <person name="Goeker M."/>
        </authorList>
    </citation>
    <scope>NUCLEOTIDE SEQUENCE [LARGE SCALE GENOMIC DNA]</scope>
    <source>
        <strain evidence="2 3">DSM 9035</strain>
    </source>
</reference>
<keyword evidence="1" id="KW-1133">Transmembrane helix</keyword>
<gene>
    <name evidence="2" type="ORF">EDC64_101129</name>
</gene>
<dbReference type="AlphaFoldDB" id="A0A4R3M363"/>
<evidence type="ECO:0000313" key="3">
    <source>
        <dbReference type="Proteomes" id="UP000294664"/>
    </source>
</evidence>
<comment type="caution">
    <text evidence="2">The sequence shown here is derived from an EMBL/GenBank/DDBJ whole genome shotgun (WGS) entry which is preliminary data.</text>
</comment>
<dbReference type="OrthoDB" id="9915236at2"/>
<dbReference type="Proteomes" id="UP000294664">
    <property type="component" value="Unassembled WGS sequence"/>
</dbReference>
<evidence type="ECO:0000256" key="1">
    <source>
        <dbReference type="SAM" id="Phobius"/>
    </source>
</evidence>
<feature type="transmembrane region" description="Helical" evidence="1">
    <location>
        <begin position="7"/>
        <end position="25"/>
    </location>
</feature>
<accession>A0A4R3M363</accession>
<keyword evidence="1" id="KW-0472">Membrane</keyword>